<protein>
    <submittedName>
        <fullName evidence="3">Sortase</fullName>
    </submittedName>
</protein>
<keyword evidence="1" id="KW-1133">Transmembrane helix</keyword>
<evidence type="ECO:0000313" key="3">
    <source>
        <dbReference type="EMBL" id="MFI1712387.1"/>
    </source>
</evidence>
<sequence>MRRARTGLQVSLIVGAVVLSAPTALAAPGESDVRITPLNASPGTTVTVSTTACGKETYGKGESEAGGRFHLLPGDRPGVLVGRFVVPEGAAAGTDTVTLKCPPRIKQTVTYQISGRPHGGVEAGFGWAAGAAGPAGRPVAAAPVGKSVAAPAGEATTDSARGPLVLGGVLLAGAAAAGAVRLRRRTRGARISV</sequence>
<proteinExistence type="predicted"/>
<keyword evidence="1" id="KW-0812">Transmembrane</keyword>
<evidence type="ECO:0000313" key="4">
    <source>
        <dbReference type="Proteomes" id="UP001611339"/>
    </source>
</evidence>
<keyword evidence="2" id="KW-0732">Signal</keyword>
<gene>
    <name evidence="3" type="ORF">ACH407_02215</name>
</gene>
<feature type="chain" id="PRO_5045184114" evidence="2">
    <location>
        <begin position="27"/>
        <end position="193"/>
    </location>
</feature>
<keyword evidence="4" id="KW-1185">Reference proteome</keyword>
<reference evidence="3 4" key="1">
    <citation type="submission" date="2024-10" db="EMBL/GenBank/DDBJ databases">
        <title>The Natural Products Discovery Center: Release of the First 8490 Sequenced Strains for Exploring Actinobacteria Biosynthetic Diversity.</title>
        <authorList>
            <person name="Kalkreuter E."/>
            <person name="Kautsar S.A."/>
            <person name="Yang D."/>
            <person name="Bader C.D."/>
            <person name="Teijaro C.N."/>
            <person name="Fluegel L."/>
            <person name="Davis C.M."/>
            <person name="Simpson J.R."/>
            <person name="Lauterbach L."/>
            <person name="Steele A.D."/>
            <person name="Gui C."/>
            <person name="Meng S."/>
            <person name="Li G."/>
            <person name="Viehrig K."/>
            <person name="Ye F."/>
            <person name="Su P."/>
            <person name="Kiefer A.F."/>
            <person name="Nichols A."/>
            <person name="Cepeda A.J."/>
            <person name="Yan W."/>
            <person name="Fan B."/>
            <person name="Jiang Y."/>
            <person name="Adhikari A."/>
            <person name="Zheng C.-J."/>
            <person name="Schuster L."/>
            <person name="Cowan T.M."/>
            <person name="Smanski M.J."/>
            <person name="Chevrette M.G."/>
            <person name="De Carvalho L.P.S."/>
            <person name="Shen B."/>
        </authorList>
    </citation>
    <scope>NUCLEOTIDE SEQUENCE [LARGE SCALE GENOMIC DNA]</scope>
    <source>
        <strain evidence="3 4">NPDC020602</strain>
    </source>
</reference>
<feature type="signal peptide" evidence="2">
    <location>
        <begin position="1"/>
        <end position="26"/>
    </location>
</feature>
<dbReference type="RefSeq" id="WP_398706700.1">
    <property type="nucleotide sequence ID" value="NZ_JBIRUI010000001.1"/>
</dbReference>
<dbReference type="Proteomes" id="UP001611339">
    <property type="component" value="Unassembled WGS sequence"/>
</dbReference>
<keyword evidence="1" id="KW-0472">Membrane</keyword>
<organism evidence="3 4">
    <name type="scientific">Streptomyces litmocidini</name>
    <dbReference type="NCBI Taxonomy" id="67318"/>
    <lineage>
        <taxon>Bacteria</taxon>
        <taxon>Bacillati</taxon>
        <taxon>Actinomycetota</taxon>
        <taxon>Actinomycetes</taxon>
        <taxon>Kitasatosporales</taxon>
        <taxon>Streptomycetaceae</taxon>
        <taxon>Streptomyces</taxon>
    </lineage>
</organism>
<evidence type="ECO:0000256" key="1">
    <source>
        <dbReference type="SAM" id="Phobius"/>
    </source>
</evidence>
<name>A0ABW7TYC4_9ACTN</name>
<evidence type="ECO:0000256" key="2">
    <source>
        <dbReference type="SAM" id="SignalP"/>
    </source>
</evidence>
<feature type="transmembrane region" description="Helical" evidence="1">
    <location>
        <begin position="164"/>
        <end position="182"/>
    </location>
</feature>
<dbReference type="EMBL" id="JBIRUI010000001">
    <property type="protein sequence ID" value="MFI1712387.1"/>
    <property type="molecule type" value="Genomic_DNA"/>
</dbReference>
<accession>A0ABW7TYC4</accession>
<comment type="caution">
    <text evidence="3">The sequence shown here is derived from an EMBL/GenBank/DDBJ whole genome shotgun (WGS) entry which is preliminary data.</text>
</comment>